<proteinExistence type="predicted"/>
<dbReference type="EMBL" id="KI632223">
    <property type="protein sequence ID" value="EYU21281.1"/>
    <property type="molecule type" value="Genomic_DNA"/>
</dbReference>
<evidence type="ECO:0000313" key="4">
    <source>
        <dbReference type="EMBL" id="EYU21281.1"/>
    </source>
</evidence>
<dbReference type="Proteomes" id="UP000030748">
    <property type="component" value="Unassembled WGS sequence"/>
</dbReference>
<feature type="non-terminal residue" evidence="4">
    <location>
        <position position="213"/>
    </location>
</feature>
<keyword evidence="2 3" id="KW-0472">Membrane</keyword>
<comment type="subcellular location">
    <subcellularLocation>
        <location evidence="1">Membrane</location>
    </subcellularLocation>
</comment>
<feature type="transmembrane region" description="Helical" evidence="3">
    <location>
        <begin position="26"/>
        <end position="50"/>
    </location>
</feature>
<name>A0A022PZQ1_ERYGU</name>
<reference evidence="4 5" key="1">
    <citation type="journal article" date="2013" name="Proc. Natl. Acad. Sci. U.S.A.">
        <title>Fine-scale variation in meiotic recombination in Mimulus inferred from population shotgun sequencing.</title>
        <authorList>
            <person name="Hellsten U."/>
            <person name="Wright K.M."/>
            <person name="Jenkins J."/>
            <person name="Shu S."/>
            <person name="Yuan Y."/>
            <person name="Wessler S.R."/>
            <person name="Schmutz J."/>
            <person name="Willis J.H."/>
            <person name="Rokhsar D.S."/>
        </authorList>
    </citation>
    <scope>NUCLEOTIDE SEQUENCE [LARGE SCALE GENOMIC DNA]</scope>
    <source>
        <strain evidence="5">cv. DUN x IM62</strain>
    </source>
</reference>
<keyword evidence="3" id="KW-1133">Transmembrane helix</keyword>
<gene>
    <name evidence="4" type="ORF">MIMGU_mgv1a018913mg</name>
</gene>
<dbReference type="SUPFAM" id="SSF117070">
    <property type="entry name" value="LEA14-like"/>
    <property type="match status" value="1"/>
</dbReference>
<dbReference type="GO" id="GO:0016020">
    <property type="term" value="C:membrane"/>
    <property type="evidence" value="ECO:0007669"/>
    <property type="project" value="UniProtKB-SubCell"/>
</dbReference>
<accession>A0A022PZQ1</accession>
<dbReference type="PANTHER" id="PTHR31234:SF71">
    <property type="entry name" value="LATE EMBRYOGENESIS ABUNDANT PROTEIN, LEA_2 SUBGROUP"/>
    <property type="match status" value="1"/>
</dbReference>
<evidence type="ECO:0000256" key="2">
    <source>
        <dbReference type="ARBA" id="ARBA00023136"/>
    </source>
</evidence>
<sequence>MIKEASSNQSSCKNSRIPFSIKNTCLFLLLFIFLIIFFLGLPLLCIILILKPQMPDFSLQTVNVESYKLDLSSQDLVVSSVFSLNLRAENPNKIGLSFDTSKFHVLSRGLVVGLIRIPQFHQPPLSKNVSIETRVLFECVNISEIMYTNSMNDGSSDGASDIRILGDVGAKIRIFNITLPKIKVALDCDINVDRSKFSVSNEVYSMRWDHNHL</sequence>
<keyword evidence="5" id="KW-1185">Reference proteome</keyword>
<dbReference type="STRING" id="4155.A0A022PZQ1"/>
<evidence type="ECO:0000256" key="1">
    <source>
        <dbReference type="ARBA" id="ARBA00004370"/>
    </source>
</evidence>
<evidence type="ECO:0000256" key="3">
    <source>
        <dbReference type="SAM" id="Phobius"/>
    </source>
</evidence>
<dbReference type="eggNOG" id="ENOG502RZV0">
    <property type="taxonomic scope" value="Eukaryota"/>
</dbReference>
<dbReference type="AlphaFoldDB" id="A0A022PZQ1"/>
<keyword evidence="3" id="KW-0812">Transmembrane</keyword>
<dbReference type="PANTHER" id="PTHR31234">
    <property type="entry name" value="LATE EMBRYOGENESIS ABUNDANT (LEA) HYDROXYPROLINE-RICH GLYCOPROTEIN FAMILY"/>
    <property type="match status" value="1"/>
</dbReference>
<dbReference type="Gene3D" id="2.60.40.1820">
    <property type="match status" value="1"/>
</dbReference>
<organism evidence="4 5">
    <name type="scientific">Erythranthe guttata</name>
    <name type="common">Yellow monkey flower</name>
    <name type="synonym">Mimulus guttatus</name>
    <dbReference type="NCBI Taxonomy" id="4155"/>
    <lineage>
        <taxon>Eukaryota</taxon>
        <taxon>Viridiplantae</taxon>
        <taxon>Streptophyta</taxon>
        <taxon>Embryophyta</taxon>
        <taxon>Tracheophyta</taxon>
        <taxon>Spermatophyta</taxon>
        <taxon>Magnoliopsida</taxon>
        <taxon>eudicotyledons</taxon>
        <taxon>Gunneridae</taxon>
        <taxon>Pentapetalae</taxon>
        <taxon>asterids</taxon>
        <taxon>lamiids</taxon>
        <taxon>Lamiales</taxon>
        <taxon>Phrymaceae</taxon>
        <taxon>Erythranthe</taxon>
    </lineage>
</organism>
<evidence type="ECO:0000313" key="5">
    <source>
        <dbReference type="Proteomes" id="UP000030748"/>
    </source>
</evidence>
<protein>
    <submittedName>
        <fullName evidence="4">Uncharacterized protein</fullName>
    </submittedName>
</protein>
<dbReference type="InterPro" id="IPR044839">
    <property type="entry name" value="NDR1-like"/>
</dbReference>
<dbReference type="GO" id="GO:0098542">
    <property type="term" value="P:defense response to other organism"/>
    <property type="evidence" value="ECO:0007669"/>
    <property type="project" value="InterPro"/>
</dbReference>